<evidence type="ECO:0000256" key="2">
    <source>
        <dbReference type="SAM" id="SignalP"/>
    </source>
</evidence>
<evidence type="ECO:0000313" key="3">
    <source>
        <dbReference type="EMBL" id="CZS88497.1"/>
    </source>
</evidence>
<protein>
    <submittedName>
        <fullName evidence="3">Uncharacterized protein</fullName>
    </submittedName>
</protein>
<accession>A0A1E1JRM3</accession>
<dbReference type="InParanoid" id="A0A1E1JRM3"/>
<feature type="signal peptide" evidence="2">
    <location>
        <begin position="1"/>
        <end position="20"/>
    </location>
</feature>
<sequence>MALTLLPNALLVSLPDSSAATNTSSKKGTPVRIGGRASTPLTLELELELSLPYLSPANRSAGEARPEEAIITLPADDDPDVENTDVRRDEADADLDVDVEREAEDIDIDIVDSRDDLLVGAPGTARSSAGMGIAEAFFALRDGCPGTGEMYRLDCGF</sequence>
<evidence type="ECO:0000313" key="4">
    <source>
        <dbReference type="Proteomes" id="UP000178129"/>
    </source>
</evidence>
<dbReference type="EMBL" id="FJUW01000002">
    <property type="protein sequence ID" value="CZS88497.1"/>
    <property type="molecule type" value="Genomic_DNA"/>
</dbReference>
<dbReference type="Proteomes" id="UP000178129">
    <property type="component" value="Unassembled WGS sequence"/>
</dbReference>
<reference evidence="4" key="1">
    <citation type="submission" date="2016-03" db="EMBL/GenBank/DDBJ databases">
        <authorList>
            <person name="Ploux O."/>
        </authorList>
    </citation>
    <scope>NUCLEOTIDE SEQUENCE [LARGE SCALE GENOMIC DNA]</scope>
    <source>
        <strain evidence="4">UK7</strain>
    </source>
</reference>
<dbReference type="AlphaFoldDB" id="A0A1E1JRM3"/>
<keyword evidence="2" id="KW-0732">Signal</keyword>
<keyword evidence="4" id="KW-1185">Reference proteome</keyword>
<proteinExistence type="predicted"/>
<gene>
    <name evidence="3" type="ORF">RCO7_04389</name>
</gene>
<organism evidence="3 4">
    <name type="scientific">Rhynchosporium graminicola</name>
    <dbReference type="NCBI Taxonomy" id="2792576"/>
    <lineage>
        <taxon>Eukaryota</taxon>
        <taxon>Fungi</taxon>
        <taxon>Dikarya</taxon>
        <taxon>Ascomycota</taxon>
        <taxon>Pezizomycotina</taxon>
        <taxon>Leotiomycetes</taxon>
        <taxon>Helotiales</taxon>
        <taxon>Ploettnerulaceae</taxon>
        <taxon>Rhynchosporium</taxon>
    </lineage>
</organism>
<feature type="chain" id="PRO_5009445222" evidence="2">
    <location>
        <begin position="21"/>
        <end position="157"/>
    </location>
</feature>
<comment type="caution">
    <text evidence="3">The sequence shown here is derived from an EMBL/GenBank/DDBJ whole genome shotgun (WGS) entry which is preliminary data.</text>
</comment>
<name>A0A1E1JRM3_9HELO</name>
<feature type="region of interest" description="Disordered" evidence="1">
    <location>
        <begin position="71"/>
        <end position="95"/>
    </location>
</feature>
<evidence type="ECO:0000256" key="1">
    <source>
        <dbReference type="SAM" id="MobiDB-lite"/>
    </source>
</evidence>